<evidence type="ECO:0000256" key="2">
    <source>
        <dbReference type="ARBA" id="ARBA00022729"/>
    </source>
</evidence>
<dbReference type="GO" id="GO:0031012">
    <property type="term" value="C:extracellular matrix"/>
    <property type="evidence" value="ECO:0007669"/>
    <property type="project" value="TreeGrafter"/>
</dbReference>
<dbReference type="Proteomes" id="UP000735302">
    <property type="component" value="Unassembled WGS sequence"/>
</dbReference>
<keyword evidence="6" id="KW-1185">Reference proteome</keyword>
<keyword evidence="2 4" id="KW-0732">Signal</keyword>
<dbReference type="PANTHER" id="PTHR24373">
    <property type="entry name" value="SLIT RELATED LEUCINE-RICH REPEAT NEURONAL PROTEIN"/>
    <property type="match status" value="1"/>
</dbReference>
<dbReference type="PANTHER" id="PTHR24373:SF275">
    <property type="entry name" value="TIR DOMAIN-CONTAINING PROTEIN"/>
    <property type="match status" value="1"/>
</dbReference>
<accession>A0AAV4CXQ3</accession>
<dbReference type="GO" id="GO:0005615">
    <property type="term" value="C:extracellular space"/>
    <property type="evidence" value="ECO:0007669"/>
    <property type="project" value="TreeGrafter"/>
</dbReference>
<dbReference type="InterPro" id="IPR032675">
    <property type="entry name" value="LRR_dom_sf"/>
</dbReference>
<feature type="chain" id="PRO_5043360378" evidence="4">
    <location>
        <begin position="18"/>
        <end position="572"/>
    </location>
</feature>
<dbReference type="SUPFAM" id="SSF52058">
    <property type="entry name" value="L domain-like"/>
    <property type="match status" value="2"/>
</dbReference>
<proteinExistence type="predicted"/>
<evidence type="ECO:0000313" key="5">
    <source>
        <dbReference type="EMBL" id="GFO36496.1"/>
    </source>
</evidence>
<name>A0AAV4CXQ3_9GAST</name>
<evidence type="ECO:0000256" key="1">
    <source>
        <dbReference type="ARBA" id="ARBA00022614"/>
    </source>
</evidence>
<dbReference type="EMBL" id="BLXT01007071">
    <property type="protein sequence ID" value="GFO36496.1"/>
    <property type="molecule type" value="Genomic_DNA"/>
</dbReference>
<reference evidence="5 6" key="1">
    <citation type="journal article" date="2021" name="Elife">
        <title>Chloroplast acquisition without the gene transfer in kleptoplastic sea slugs, Plakobranchus ocellatus.</title>
        <authorList>
            <person name="Maeda T."/>
            <person name="Takahashi S."/>
            <person name="Yoshida T."/>
            <person name="Shimamura S."/>
            <person name="Takaki Y."/>
            <person name="Nagai Y."/>
            <person name="Toyoda A."/>
            <person name="Suzuki Y."/>
            <person name="Arimoto A."/>
            <person name="Ishii H."/>
            <person name="Satoh N."/>
            <person name="Nishiyama T."/>
            <person name="Hasebe M."/>
            <person name="Maruyama T."/>
            <person name="Minagawa J."/>
            <person name="Obokata J."/>
            <person name="Shigenobu S."/>
        </authorList>
    </citation>
    <scope>NUCLEOTIDE SEQUENCE [LARGE SCALE GENOMIC DNA]</scope>
</reference>
<dbReference type="PROSITE" id="PS51450">
    <property type="entry name" value="LRR"/>
    <property type="match status" value="1"/>
</dbReference>
<organism evidence="5 6">
    <name type="scientific">Plakobranchus ocellatus</name>
    <dbReference type="NCBI Taxonomy" id="259542"/>
    <lineage>
        <taxon>Eukaryota</taxon>
        <taxon>Metazoa</taxon>
        <taxon>Spiralia</taxon>
        <taxon>Lophotrochozoa</taxon>
        <taxon>Mollusca</taxon>
        <taxon>Gastropoda</taxon>
        <taxon>Heterobranchia</taxon>
        <taxon>Euthyneura</taxon>
        <taxon>Panpulmonata</taxon>
        <taxon>Sacoglossa</taxon>
        <taxon>Placobranchoidea</taxon>
        <taxon>Plakobranchidae</taxon>
        <taxon>Plakobranchus</taxon>
    </lineage>
</organism>
<dbReference type="SMART" id="SM00369">
    <property type="entry name" value="LRR_TYP"/>
    <property type="match status" value="4"/>
</dbReference>
<comment type="caution">
    <text evidence="5">The sequence shown here is derived from an EMBL/GenBank/DDBJ whole genome shotgun (WGS) entry which is preliminary data.</text>
</comment>
<dbReference type="AlphaFoldDB" id="A0AAV4CXQ3"/>
<evidence type="ECO:0000256" key="3">
    <source>
        <dbReference type="ARBA" id="ARBA00022737"/>
    </source>
</evidence>
<dbReference type="InterPro" id="IPR003591">
    <property type="entry name" value="Leu-rich_rpt_typical-subtyp"/>
</dbReference>
<dbReference type="Pfam" id="PF13855">
    <property type="entry name" value="LRR_8"/>
    <property type="match status" value="1"/>
</dbReference>
<protein>
    <submittedName>
        <fullName evidence="5">Leucine-rich repeat-containing protein 4</fullName>
    </submittedName>
</protein>
<keyword evidence="1" id="KW-0433">Leucine-rich repeat</keyword>
<dbReference type="Gene3D" id="3.80.10.10">
    <property type="entry name" value="Ribonuclease Inhibitor"/>
    <property type="match status" value="3"/>
</dbReference>
<evidence type="ECO:0000313" key="6">
    <source>
        <dbReference type="Proteomes" id="UP000735302"/>
    </source>
</evidence>
<gene>
    <name evidence="5" type="ORF">PoB_006300100</name>
</gene>
<keyword evidence="3" id="KW-0677">Repeat</keyword>
<sequence length="572" mass="64992">MLLCVVLIYQTVSPAHSKIDVPCFSNCSCFTDNNHFLAIDCSARDFYSFPQDLPETTISVDLSSNQISTWNTYSVARLPHLSYIKLSNNIIKEVTSVTRTIAGDVRFNTDTKLRFFSDQDTTKRPSSSPALHGFSLKTLLLNDNQITSIENDAFAEYGNLELLDLSRNRLEILQQNVFRGLYSLMSLNLQQNHLDLLPETYPVTVFADLKRLQELNIQGNYRSDTRLFSPTLMLNNSLHLENTTEKFIDNRTYPDKALSYLKSLSVLQMDALHYHILPGAGFRYLTNLTVLDFNGSKALNGLPELFFSNFSFQKPLHLFLATCTLTFIHPNTFAYIPTLHSLSLYDNENLHFSGFEIASRGLLKTKVKILDISRIYVGPPITLQGKSFQNLKNLSLEELTIESNYLMFINVSVMGNIPRTLKTFSVGKNKLNEVDFLAGLMTLTHLEVFDASVQNKHSWIASKSSCRKQQSGPTPLDTLRQKRSPNMNIKRQTSSRALLSTRKSFSVSSLQKNCQELLEISEDVLRNLQREFCPEDDISHIKVSTLHGSKRMFNVSKAMFAAYNTGKRDIEF</sequence>
<evidence type="ECO:0000256" key="4">
    <source>
        <dbReference type="SAM" id="SignalP"/>
    </source>
</evidence>
<feature type="signal peptide" evidence="4">
    <location>
        <begin position="1"/>
        <end position="17"/>
    </location>
</feature>
<dbReference type="InterPro" id="IPR001611">
    <property type="entry name" value="Leu-rich_rpt"/>
</dbReference>
<dbReference type="InterPro" id="IPR050328">
    <property type="entry name" value="Dev_Immune_Receptor"/>
</dbReference>